<name>A0ABV2P1J7_9MICC</name>
<gene>
    <name evidence="1" type="ORF">ABIE37_000378</name>
</gene>
<sequence>MSGQRGSGHCPHPNLLYRDCLRPLALPYLGLLLMLVSGSSDTTPIRKRSTCAGSFRSESSAATDGRMLSMGPGRVIEAHCEIKRDAGPTQMTAPSGPPQHCSSRECRARRREPVCRQSPCREAPICRLDAKSVRFGSKRFSPKRTCSPGAGAYAYLLKMTVGGSGGLLQVQYGHRDRGGHVMHAC</sequence>
<keyword evidence="2" id="KW-1185">Reference proteome</keyword>
<evidence type="ECO:0000313" key="2">
    <source>
        <dbReference type="Proteomes" id="UP001549307"/>
    </source>
</evidence>
<evidence type="ECO:0000313" key="1">
    <source>
        <dbReference type="EMBL" id="MET4538623.1"/>
    </source>
</evidence>
<organism evidence="1 2">
    <name type="scientific">Arthrobacter bambusae</name>
    <dbReference type="NCBI Taxonomy" id="1338426"/>
    <lineage>
        <taxon>Bacteria</taxon>
        <taxon>Bacillati</taxon>
        <taxon>Actinomycetota</taxon>
        <taxon>Actinomycetes</taxon>
        <taxon>Micrococcales</taxon>
        <taxon>Micrococcaceae</taxon>
        <taxon>Arthrobacter</taxon>
    </lineage>
</organism>
<dbReference type="EMBL" id="JBEPSN010000001">
    <property type="protein sequence ID" value="MET4538623.1"/>
    <property type="molecule type" value="Genomic_DNA"/>
</dbReference>
<reference evidence="1 2" key="1">
    <citation type="submission" date="2024-06" db="EMBL/GenBank/DDBJ databases">
        <title>Sorghum-associated microbial communities from plants grown in Nebraska, USA.</title>
        <authorList>
            <person name="Schachtman D."/>
        </authorList>
    </citation>
    <scope>NUCLEOTIDE SEQUENCE [LARGE SCALE GENOMIC DNA]</scope>
    <source>
        <strain evidence="1 2">3552</strain>
    </source>
</reference>
<accession>A0ABV2P1J7</accession>
<dbReference type="Proteomes" id="UP001549307">
    <property type="component" value="Unassembled WGS sequence"/>
</dbReference>
<protein>
    <submittedName>
        <fullName evidence="1">Uncharacterized protein</fullName>
    </submittedName>
</protein>
<comment type="caution">
    <text evidence="1">The sequence shown here is derived from an EMBL/GenBank/DDBJ whole genome shotgun (WGS) entry which is preliminary data.</text>
</comment>
<proteinExistence type="predicted"/>